<dbReference type="EMBL" id="CP032345">
    <property type="protein sequence ID" value="QCO16191.1"/>
    <property type="molecule type" value="Genomic_DNA"/>
</dbReference>
<reference evidence="2 3" key="1">
    <citation type="submission" date="2018-09" db="EMBL/GenBank/DDBJ databases">
        <title>Whole genome based analysis of evolution and adaptive divergence in Indian and Brazilian strains of Azospirillum brasilense.</title>
        <authorList>
            <person name="Singh C."/>
            <person name="Tripathi A.K."/>
        </authorList>
    </citation>
    <scope>NUCLEOTIDE SEQUENCE [LARGE SCALE GENOMIC DNA]</scope>
    <source>
        <strain evidence="2 3">MTCC4039</strain>
    </source>
</reference>
<accession>A0A4D8R2P4</accession>
<sequence>MNRWLRRNNIVPTYIWTLEAVRKRSVTDLLTKHRVHMHLAVHVPKKLFAEFIINFNSFVPGHTGNQHITYFERDQGDDTPKFYFHPNQRLGGILYRLKGVDHTLTFYGPSGPENFAAHLGIQHRGMQGVIRTKRAGVSHSLGFRQRLRAGWDEETTPDGLAALLQPDGKNGTPHPHDLPFSMAA</sequence>
<organism evidence="2 3">
    <name type="scientific">Azospirillum brasilense</name>
    <dbReference type="NCBI Taxonomy" id="192"/>
    <lineage>
        <taxon>Bacteria</taxon>
        <taxon>Pseudomonadati</taxon>
        <taxon>Pseudomonadota</taxon>
        <taxon>Alphaproteobacteria</taxon>
        <taxon>Rhodospirillales</taxon>
        <taxon>Azospirillaceae</taxon>
        <taxon>Azospirillum</taxon>
    </lineage>
</organism>
<name>A0A4D8R2P4_AZOBR</name>
<dbReference type="Proteomes" id="UP000298693">
    <property type="component" value="Chromosome"/>
</dbReference>
<gene>
    <name evidence="2" type="ORF">D3869_13660</name>
</gene>
<protein>
    <submittedName>
        <fullName evidence="2">Uncharacterized protein</fullName>
    </submittedName>
</protein>
<evidence type="ECO:0000313" key="2">
    <source>
        <dbReference type="EMBL" id="QCO16191.1"/>
    </source>
</evidence>
<evidence type="ECO:0000256" key="1">
    <source>
        <dbReference type="SAM" id="MobiDB-lite"/>
    </source>
</evidence>
<evidence type="ECO:0000313" key="3">
    <source>
        <dbReference type="Proteomes" id="UP000298693"/>
    </source>
</evidence>
<feature type="region of interest" description="Disordered" evidence="1">
    <location>
        <begin position="165"/>
        <end position="184"/>
    </location>
</feature>
<dbReference type="AlphaFoldDB" id="A0A4D8R2P4"/>
<proteinExistence type="predicted"/>